<dbReference type="InterPro" id="IPR014818">
    <property type="entry name" value="Phage/plasmid_primase_P4_C"/>
</dbReference>
<dbReference type="InterPro" id="IPR027417">
    <property type="entry name" value="P-loop_NTPase"/>
</dbReference>
<feature type="domain" description="Bacteriophage/plasmid primase P4 C-terminal" evidence="1">
    <location>
        <begin position="438"/>
        <end position="575"/>
    </location>
</feature>
<dbReference type="Gene3D" id="3.40.1360.10">
    <property type="match status" value="1"/>
</dbReference>
<protein>
    <submittedName>
        <fullName evidence="4">DNA primase</fullName>
    </submittedName>
</protein>
<dbReference type="Pfam" id="PF12965">
    <property type="entry name" value="DUF3854"/>
    <property type="match status" value="1"/>
</dbReference>
<evidence type="ECO:0000259" key="1">
    <source>
        <dbReference type="Pfam" id="PF08706"/>
    </source>
</evidence>
<evidence type="ECO:0000259" key="2">
    <source>
        <dbReference type="Pfam" id="PF12965"/>
    </source>
</evidence>
<dbReference type="EMBL" id="AP018203">
    <property type="protein sequence ID" value="BAY53676.1"/>
    <property type="molecule type" value="Genomic_DNA"/>
</dbReference>
<proteinExistence type="predicted"/>
<dbReference type="InterPro" id="IPR034154">
    <property type="entry name" value="TOPRIM_DnaG/twinkle"/>
</dbReference>
<name>A0A1Z4JA97_LEPBY</name>
<dbReference type="Pfam" id="PF08706">
    <property type="entry name" value="D5_N"/>
    <property type="match status" value="1"/>
</dbReference>
<dbReference type="AlphaFoldDB" id="A0A1Z4JA97"/>
<gene>
    <name evidence="4" type="ORF">NIES2135_04860</name>
</gene>
<dbReference type="InterPro" id="IPR045455">
    <property type="entry name" value="NrS-1_pol-like_helicase"/>
</dbReference>
<dbReference type="Gene3D" id="3.40.50.300">
    <property type="entry name" value="P-loop containing nucleotide triphosphate hydrolases"/>
    <property type="match status" value="1"/>
</dbReference>
<accession>A0A1Z4JA97</accession>
<evidence type="ECO:0000313" key="5">
    <source>
        <dbReference type="Proteomes" id="UP000217895"/>
    </source>
</evidence>
<organism evidence="4 5">
    <name type="scientific">Leptolyngbya boryana NIES-2135</name>
    <dbReference type="NCBI Taxonomy" id="1973484"/>
    <lineage>
        <taxon>Bacteria</taxon>
        <taxon>Bacillati</taxon>
        <taxon>Cyanobacteriota</taxon>
        <taxon>Cyanophyceae</taxon>
        <taxon>Leptolyngbyales</taxon>
        <taxon>Leptolyngbyaceae</taxon>
        <taxon>Leptolyngbya group</taxon>
        <taxon>Leptolyngbya</taxon>
    </lineage>
</organism>
<reference evidence="4 5" key="1">
    <citation type="submission" date="2017-06" db="EMBL/GenBank/DDBJ databases">
        <title>Genome sequencing of cyanobaciteial culture collection at National Institute for Environmental Studies (NIES).</title>
        <authorList>
            <person name="Hirose Y."/>
            <person name="Shimura Y."/>
            <person name="Fujisawa T."/>
            <person name="Nakamura Y."/>
            <person name="Kawachi M."/>
        </authorList>
    </citation>
    <scope>NUCLEOTIDE SEQUENCE [LARGE SCALE GENOMIC DNA]</scope>
    <source>
        <strain evidence="4 5">NIES-2135</strain>
    </source>
</reference>
<keyword evidence="5" id="KW-1185">Reference proteome</keyword>
<dbReference type="CDD" id="cd01029">
    <property type="entry name" value="TOPRIM_primases"/>
    <property type="match status" value="1"/>
</dbReference>
<dbReference type="InterPro" id="IPR024385">
    <property type="entry name" value="DUF3854"/>
</dbReference>
<feature type="domain" description="DUF3854" evidence="2">
    <location>
        <begin position="166"/>
        <end position="290"/>
    </location>
</feature>
<dbReference type="Pfam" id="PF19263">
    <property type="entry name" value="DUF5906"/>
    <property type="match status" value="1"/>
</dbReference>
<evidence type="ECO:0000259" key="3">
    <source>
        <dbReference type="Pfam" id="PF19263"/>
    </source>
</evidence>
<feature type="domain" description="NrS-1 polymerase-like helicase" evidence="3">
    <location>
        <begin position="614"/>
        <end position="717"/>
    </location>
</feature>
<dbReference type="Proteomes" id="UP000217895">
    <property type="component" value="Chromosome"/>
</dbReference>
<sequence>MQDTSILAQRQELETSHVEQPKPKRVLYKTFDEFSEGIRTEFVNDSKIDLQLFNSVVQIVSDMQIEHGEAVANPIAEFLGWKQSDSQAGFALRESFFAALMHNEDSSSWQAKLNYQTWNADKERYNKPYLAPKGNGSKAYLPPIPESIRQIINNRNGAEIPLEGSFWNFVEQNPEIPIILTEGAKKALCAISLGYVAIALYGASCLTKKQEDGKHIVNPELKRFSQPGREFFIALDRDEKPETMRSVGYAVKQAAELLSAQEGVSVRIVLWEHSQGKGLDDLVTQSGKEAFEDAVKNAIAFSSSAPAIEIPQCLKELFPAEIGVASATKEYLFSIAKSLKAVDVSKRDECVNGLLALAIEHLSELDSESLVSEIQASTKLGKKVLKAISKKLETERNQARLEASLKLQESLGLRLASSSDDDDDDAIKTFPQMVSDSLYKKDRWICVAGKLYRWTGSHYMHSDDDVELARIRGLADTIKEKKVSKGEVFYVYPYATPSQVRSALDWVKIQFAVPFEDCNPSGLNCTNGVLQINYTGERGNVAEFKLIPHTPDLYYLYEPQATYDPSASSEDCDRMMAALEQPQQNVLMKVISASMDLKTVRKFHGRNIKALLTIGVGSNGKDTIREAVSAVFGGTGLTSASLEDFQQYDFGRKFPLAKLATSRINWASENRKGVSLDDLPSLKTAITGEELVFELKGIDEKPFNPKAVFLFNLNDIPTLKAGMNAIDSRLAVIAFDKTFATNPDPAKGEIQADPRFKYDRDFLRNNVLSAFLNRMVAAFQDLLLNGINYSCCDEAMQEIRIHNSHLFEFAKETGLTPDRGSIVPIKEIWEKLEQFYIDTETLRIDGNGSRIWAEDVRPGDSYVKGANQIWNRLSKLFPQCKLVDVGHRQKGIKGLAFNSVEQVDSPVEQAEPTPAKEVEAPLNERIPSWAQAGCCVVHKRTKAIIRVKEIVRAADGLVVKDPTGNLTALSECEPERLSISTGR</sequence>
<evidence type="ECO:0000313" key="4">
    <source>
        <dbReference type="EMBL" id="BAY53676.1"/>
    </source>
</evidence>